<protein>
    <submittedName>
        <fullName evidence="1">Uncharacterized protein</fullName>
    </submittedName>
</protein>
<reference evidence="1" key="1">
    <citation type="submission" date="2021-03" db="EMBL/GenBank/DDBJ databases">
        <authorList>
            <person name="Tagirdzhanova G."/>
        </authorList>
    </citation>
    <scope>NUCLEOTIDE SEQUENCE</scope>
</reference>
<keyword evidence="2" id="KW-1185">Reference proteome</keyword>
<organism evidence="1 2">
    <name type="scientific">Gomphillus americanus</name>
    <dbReference type="NCBI Taxonomy" id="1940652"/>
    <lineage>
        <taxon>Eukaryota</taxon>
        <taxon>Fungi</taxon>
        <taxon>Dikarya</taxon>
        <taxon>Ascomycota</taxon>
        <taxon>Pezizomycotina</taxon>
        <taxon>Lecanoromycetes</taxon>
        <taxon>OSLEUM clade</taxon>
        <taxon>Ostropomycetidae</taxon>
        <taxon>Ostropales</taxon>
        <taxon>Graphidaceae</taxon>
        <taxon>Gomphilloideae</taxon>
        <taxon>Gomphillus</taxon>
    </lineage>
</organism>
<comment type="caution">
    <text evidence="1">The sequence shown here is derived from an EMBL/GenBank/DDBJ whole genome shotgun (WGS) entry which is preliminary data.</text>
</comment>
<sequence length="135" mass="14591">MAPRWPKVNNAPEHINEHATYLKEACNELQAVDRGRQNQVPWSIIQPYLTSTIALVGKVLRQPAMSEILQQIQDAARCTQSIQRDITIIKTNVGLSNSAINASNFTGLKTGTSTWAQIAARGATGAAVPPPPPPP</sequence>
<dbReference type="Proteomes" id="UP000664169">
    <property type="component" value="Unassembled WGS sequence"/>
</dbReference>
<dbReference type="EMBL" id="CAJPDQ010000011">
    <property type="protein sequence ID" value="CAF9916239.1"/>
    <property type="molecule type" value="Genomic_DNA"/>
</dbReference>
<dbReference type="AlphaFoldDB" id="A0A8H3IJT3"/>
<name>A0A8H3IJT3_9LECA</name>
<evidence type="ECO:0000313" key="2">
    <source>
        <dbReference type="Proteomes" id="UP000664169"/>
    </source>
</evidence>
<gene>
    <name evidence="1" type="ORF">GOMPHAMPRED_000936</name>
</gene>
<dbReference type="OrthoDB" id="4525213at2759"/>
<accession>A0A8H3IJT3</accession>
<evidence type="ECO:0000313" key="1">
    <source>
        <dbReference type="EMBL" id="CAF9916239.1"/>
    </source>
</evidence>
<proteinExistence type="predicted"/>